<organism evidence="4 5">
    <name type="scientific">Pyricularia oryzae</name>
    <name type="common">Rice blast fungus</name>
    <name type="synonym">Magnaporthe oryzae</name>
    <dbReference type="NCBI Taxonomy" id="318829"/>
    <lineage>
        <taxon>Eukaryota</taxon>
        <taxon>Fungi</taxon>
        <taxon>Dikarya</taxon>
        <taxon>Ascomycota</taxon>
        <taxon>Pezizomycotina</taxon>
        <taxon>Sordariomycetes</taxon>
        <taxon>Sordariomycetidae</taxon>
        <taxon>Magnaporthales</taxon>
        <taxon>Pyriculariaceae</taxon>
        <taxon>Pyricularia</taxon>
    </lineage>
</organism>
<feature type="domain" description="EthD" evidence="3">
    <location>
        <begin position="23"/>
        <end position="120"/>
    </location>
</feature>
<accession>A0A4V1C4W9</accession>
<evidence type="ECO:0000313" key="5">
    <source>
        <dbReference type="Proteomes" id="UP000294847"/>
    </source>
</evidence>
<dbReference type="PANTHER" id="PTHR34598">
    <property type="entry name" value="BLL6449 PROTEIN"/>
    <property type="match status" value="1"/>
</dbReference>
<evidence type="ECO:0000256" key="1">
    <source>
        <dbReference type="ARBA" id="ARBA00005986"/>
    </source>
</evidence>
<evidence type="ECO:0000256" key="2">
    <source>
        <dbReference type="ARBA" id="ARBA00023604"/>
    </source>
</evidence>
<dbReference type="EMBL" id="CP034204">
    <property type="protein sequence ID" value="QBZ54345.1"/>
    <property type="molecule type" value="Genomic_DNA"/>
</dbReference>
<dbReference type="NCBIfam" id="NF041278">
    <property type="entry name" value="CmcJ_NvfI_EfuI"/>
    <property type="match status" value="1"/>
</dbReference>
<dbReference type="GO" id="GO:0016491">
    <property type="term" value="F:oxidoreductase activity"/>
    <property type="evidence" value="ECO:0007669"/>
    <property type="project" value="InterPro"/>
</dbReference>
<dbReference type="Pfam" id="PF07110">
    <property type="entry name" value="EthD"/>
    <property type="match status" value="1"/>
</dbReference>
<protein>
    <recommendedName>
        <fullName evidence="3">EthD domain-containing protein</fullName>
    </recommendedName>
</protein>
<evidence type="ECO:0000313" key="4">
    <source>
        <dbReference type="EMBL" id="QBZ54345.1"/>
    </source>
</evidence>
<dbReference type="InterPro" id="IPR044053">
    <property type="entry name" value="AsaB-like"/>
</dbReference>
<gene>
    <name evidence="4" type="ORF">PoMZ_10041</name>
</gene>
<comment type="similarity">
    <text evidence="1">Belongs to the tpcK family.</text>
</comment>
<evidence type="ECO:0000259" key="3">
    <source>
        <dbReference type="Pfam" id="PF07110"/>
    </source>
</evidence>
<dbReference type="Proteomes" id="UP000294847">
    <property type="component" value="Chromosome 1"/>
</dbReference>
<comment type="similarity">
    <text evidence="2">Belongs to the asaB hydroxylase/desaturase family.</text>
</comment>
<dbReference type="PANTHER" id="PTHR34598:SF3">
    <property type="entry name" value="OXIDOREDUCTASE AN1597"/>
    <property type="match status" value="1"/>
</dbReference>
<sequence>MSTTDSGKCATRHLAYNIYVCKKPDMEEDAHHHHVEHVNSPIITSILKKYGAISYSVTHNDSASKENFKRLFPDAPDTMLLDYDSVISIIVPDVECIEKMREDPDFMNKFIPDHFQFAEMSRSRHHQDSAMPTLELNYATKEELAFLDTDVRRKLTVSKDKVSYDALQEVDKKEEDAERARLDKVDNHNVSSYTVKLNYRLDPRKGGDEVIWGGTFAQARRKYEATEVVINNARGREKEFSLDTTGFQFEHFPTSYKAFPWSPIDEHLNKVYNPECEEFIKKITGCTDARLLSHIIRQRQWDESADDKDAEKPDMAMTDGGLLSARFVHVDQSDLGAIRRLYDDMPPGEAAQHDGKHRWAIVNLWRPWEMVHREPLALCDARSVRDDELYDTMHCVPFQWPRKPTENHMWQVAPPSSPTQHKWWFRSGMTRDDVILIKIFDSKKDGRARRTPHSAFPTPDDMGPARRSIETRFFLFWENESCE</sequence>
<reference evidence="4 5" key="1">
    <citation type="journal article" date="2019" name="Mol. Biol. Evol.">
        <title>Blast fungal genomes show frequent chromosomal changes, gene gains and losses, and effector gene turnover.</title>
        <authorList>
            <person name="Gomez Luciano L.B."/>
            <person name="Jason Tsai I."/>
            <person name="Chuma I."/>
            <person name="Tosa Y."/>
            <person name="Chen Y.H."/>
            <person name="Li J.Y."/>
            <person name="Li M.Y."/>
            <person name="Jade Lu M.Y."/>
            <person name="Nakayashiki H."/>
            <person name="Li W.H."/>
        </authorList>
    </citation>
    <scope>NUCLEOTIDE SEQUENCE [LARGE SCALE GENOMIC DNA]</scope>
    <source>
        <strain evidence="4">MZ5-1-6</strain>
    </source>
</reference>
<dbReference type="InterPro" id="IPR009799">
    <property type="entry name" value="EthD_dom"/>
</dbReference>
<proteinExistence type="inferred from homology"/>
<dbReference type="AlphaFoldDB" id="A0A4V1C4W9"/>
<name>A0A4V1C4W9_PYROR</name>